<evidence type="ECO:0000313" key="7">
    <source>
        <dbReference type="Proteomes" id="UP000789595"/>
    </source>
</evidence>
<evidence type="ECO:0000256" key="2">
    <source>
        <dbReference type="ARBA" id="ARBA00022679"/>
    </source>
</evidence>
<feature type="domain" description="Glycosyltransferase 61 catalytic" evidence="5">
    <location>
        <begin position="319"/>
        <end position="403"/>
    </location>
</feature>
<keyword evidence="2" id="KW-0808">Transferase</keyword>
<dbReference type="InterPro" id="IPR049625">
    <property type="entry name" value="Glyco_transf_61_cat"/>
</dbReference>
<protein>
    <recommendedName>
        <fullName evidence="5">Glycosyltransferase 61 catalytic domain-containing protein</fullName>
    </recommendedName>
</protein>
<keyword evidence="7" id="KW-1185">Reference proteome</keyword>
<feature type="chain" id="PRO_5035179624" description="Glycosyltransferase 61 catalytic domain-containing protein" evidence="4">
    <location>
        <begin position="22"/>
        <end position="506"/>
    </location>
</feature>
<name>A0A8J2SB92_9STRA</name>
<dbReference type="Pfam" id="PF04577">
    <property type="entry name" value="Glyco_transf_61"/>
    <property type="match status" value="1"/>
</dbReference>
<keyword evidence="3" id="KW-0325">Glycoprotein</keyword>
<evidence type="ECO:0000313" key="6">
    <source>
        <dbReference type="EMBL" id="CAH0367086.1"/>
    </source>
</evidence>
<dbReference type="AlphaFoldDB" id="A0A8J2SB92"/>
<dbReference type="Proteomes" id="UP000789595">
    <property type="component" value="Unassembled WGS sequence"/>
</dbReference>
<keyword evidence="1" id="KW-0328">Glycosyltransferase</keyword>
<evidence type="ECO:0000256" key="1">
    <source>
        <dbReference type="ARBA" id="ARBA00022676"/>
    </source>
</evidence>
<evidence type="ECO:0000256" key="3">
    <source>
        <dbReference type="ARBA" id="ARBA00023180"/>
    </source>
</evidence>
<proteinExistence type="predicted"/>
<evidence type="ECO:0000256" key="4">
    <source>
        <dbReference type="SAM" id="SignalP"/>
    </source>
</evidence>
<feature type="signal peptide" evidence="4">
    <location>
        <begin position="1"/>
        <end position="21"/>
    </location>
</feature>
<keyword evidence="4" id="KW-0732">Signal</keyword>
<dbReference type="GO" id="GO:0016757">
    <property type="term" value="F:glycosyltransferase activity"/>
    <property type="evidence" value="ECO:0007669"/>
    <property type="project" value="UniProtKB-KW"/>
</dbReference>
<reference evidence="6" key="1">
    <citation type="submission" date="2021-11" db="EMBL/GenBank/DDBJ databases">
        <authorList>
            <consortium name="Genoscope - CEA"/>
            <person name="William W."/>
        </authorList>
    </citation>
    <scope>NUCLEOTIDE SEQUENCE</scope>
</reference>
<organism evidence="6 7">
    <name type="scientific">Pelagomonas calceolata</name>
    <dbReference type="NCBI Taxonomy" id="35677"/>
    <lineage>
        <taxon>Eukaryota</taxon>
        <taxon>Sar</taxon>
        <taxon>Stramenopiles</taxon>
        <taxon>Ochrophyta</taxon>
        <taxon>Pelagophyceae</taxon>
        <taxon>Pelagomonadales</taxon>
        <taxon>Pelagomonadaceae</taxon>
        <taxon>Pelagomonas</taxon>
    </lineage>
</organism>
<dbReference type="OrthoDB" id="2102136at2759"/>
<dbReference type="PANTHER" id="PTHR20961">
    <property type="entry name" value="GLYCOSYLTRANSFERASE"/>
    <property type="match status" value="1"/>
</dbReference>
<dbReference type="InterPro" id="IPR007657">
    <property type="entry name" value="Glycosyltransferase_61"/>
</dbReference>
<gene>
    <name evidence="6" type="ORF">PECAL_2P00910</name>
</gene>
<dbReference type="EMBL" id="CAKKNE010000002">
    <property type="protein sequence ID" value="CAH0367086.1"/>
    <property type="molecule type" value="Genomic_DNA"/>
</dbReference>
<evidence type="ECO:0000259" key="5">
    <source>
        <dbReference type="Pfam" id="PF04577"/>
    </source>
</evidence>
<accession>A0A8J2SB92</accession>
<comment type="caution">
    <text evidence="6">The sequence shown here is derived from an EMBL/GenBank/DDBJ whole genome shotgun (WGS) entry which is preliminary data.</text>
</comment>
<sequence>MQNQCCLLLLLLRAAGLPAAADKVVDLNDYPWYLVTSERANAGAFASREVLPMSSLTVKERWCDLHLKRLQADPNAKPKGGWSRVCAAPASNASRWTQWRADNAWSGCAAKQFVAGIPGGSVLLHHAGAGGVLVTGGKKSYPVHLGSAQKHGSASTIIDGHVAHAFGVYPREVAHSINQFPRLLRVARNVPANRTTLLVHDTRLWREWVGLLRRRRLIPDTLRIRYVPVHRAGTTMFRPKNPADRLYFAGEAVPVFPGGARRSGGWYTIEEETCSFQLALNRSYVGRLLAACPDPAEAAHVREPPVRLGNATANGSCVVEVLVVSRQDARSRAVRNHDQLLETVSASLGRALPACAVRLRVFVGRDHSLTSAAAVWHRAHVVVAPHGAALANIIFVQPGTLVVELGYYSAASSTRPYASTVEGLGMPWPAPYYWAAAASAEATLFASMAIGSYSGPMTANLEDVATLMADQIAPRLRRRPDLTGRHLRPPWVTAVCPPARDGVVPA</sequence>